<dbReference type="EMBL" id="UZAK01033978">
    <property type="protein sequence ID" value="VDP41465.1"/>
    <property type="molecule type" value="Genomic_DNA"/>
</dbReference>
<organism evidence="3">
    <name type="scientific">Schistosoma curassoni</name>
    <dbReference type="NCBI Taxonomy" id="6186"/>
    <lineage>
        <taxon>Eukaryota</taxon>
        <taxon>Metazoa</taxon>
        <taxon>Spiralia</taxon>
        <taxon>Lophotrochozoa</taxon>
        <taxon>Platyhelminthes</taxon>
        <taxon>Trematoda</taxon>
        <taxon>Digenea</taxon>
        <taxon>Strigeidida</taxon>
        <taxon>Schistosomatoidea</taxon>
        <taxon>Schistosomatidae</taxon>
        <taxon>Schistosoma</taxon>
    </lineage>
</organism>
<sequence>MNNSIDYDHYSYNIDADVDEDDSIGSYPDLTV</sequence>
<evidence type="ECO:0000313" key="3">
    <source>
        <dbReference type="WBParaSite" id="SCUD_0001076701-mRNA-1"/>
    </source>
</evidence>
<evidence type="ECO:0000313" key="2">
    <source>
        <dbReference type="Proteomes" id="UP000279833"/>
    </source>
</evidence>
<reference evidence="1 2" key="2">
    <citation type="submission" date="2018-11" db="EMBL/GenBank/DDBJ databases">
        <authorList>
            <consortium name="Pathogen Informatics"/>
        </authorList>
    </citation>
    <scope>NUCLEOTIDE SEQUENCE [LARGE SCALE GENOMIC DNA]</scope>
    <source>
        <strain evidence="1">Dakar</strain>
        <strain evidence="2">Dakar, Senegal</strain>
    </source>
</reference>
<gene>
    <name evidence="1" type="ORF">SCUD_LOCUS10767</name>
</gene>
<keyword evidence="2" id="KW-1185">Reference proteome</keyword>
<accession>A0A183K6Z1</accession>
<proteinExistence type="predicted"/>
<evidence type="ECO:0000313" key="1">
    <source>
        <dbReference type="EMBL" id="VDP41465.1"/>
    </source>
</evidence>
<reference evidence="3" key="1">
    <citation type="submission" date="2016-06" db="UniProtKB">
        <authorList>
            <consortium name="WormBaseParasite"/>
        </authorList>
    </citation>
    <scope>IDENTIFICATION</scope>
</reference>
<name>A0A183K6Z1_9TREM</name>
<dbReference type="WBParaSite" id="SCUD_0001076701-mRNA-1">
    <property type="protein sequence ID" value="SCUD_0001076701-mRNA-1"/>
    <property type="gene ID" value="SCUD_0001076701"/>
</dbReference>
<dbReference type="Proteomes" id="UP000279833">
    <property type="component" value="Unassembled WGS sequence"/>
</dbReference>
<protein>
    <submittedName>
        <fullName evidence="3">CPXV213 protein</fullName>
    </submittedName>
</protein>
<dbReference type="AlphaFoldDB" id="A0A183K6Z1"/>